<evidence type="ECO:0000256" key="7">
    <source>
        <dbReference type="ARBA" id="ARBA00022723"/>
    </source>
</evidence>
<comment type="catalytic activity">
    <reaction evidence="1">
        <text>Hydrolyzes the link between N-acetylmuramoyl residues and L-amino acid residues in certain cell-wall glycopeptides.</text>
        <dbReference type="EC" id="3.5.1.28"/>
    </reaction>
</comment>
<comment type="similarity">
    <text evidence="4">Belongs to the N-acetylmuramoyl-L-alanine amidase 2 family.</text>
</comment>
<accession>A0ABW9G5M1</accession>
<gene>
    <name evidence="14" type="primary">ampD</name>
    <name evidence="14" type="ORF">ABUE30_06910</name>
</gene>
<keyword evidence="10" id="KW-0961">Cell wall biogenesis/degradation</keyword>
<evidence type="ECO:0000256" key="10">
    <source>
        <dbReference type="ARBA" id="ARBA00023316"/>
    </source>
</evidence>
<dbReference type="InterPro" id="IPR051206">
    <property type="entry name" value="NAMLAA_amidase_2"/>
</dbReference>
<name>A0ABW9G5M1_9GAMM</name>
<dbReference type="NCBIfam" id="NF008758">
    <property type="entry name" value="PRK11789.1"/>
    <property type="match status" value="1"/>
</dbReference>
<evidence type="ECO:0000313" key="14">
    <source>
        <dbReference type="EMBL" id="MFM2484797.1"/>
    </source>
</evidence>
<keyword evidence="6" id="KW-0963">Cytoplasm</keyword>
<dbReference type="EC" id="3.5.1.28" evidence="5"/>
<dbReference type="Proteomes" id="UP001629953">
    <property type="component" value="Unassembled WGS sequence"/>
</dbReference>
<comment type="subcellular location">
    <subcellularLocation>
        <location evidence="3">Cytoplasm</location>
    </subcellularLocation>
</comment>
<keyword evidence="8 14" id="KW-0378">Hydrolase</keyword>
<evidence type="ECO:0000256" key="2">
    <source>
        <dbReference type="ARBA" id="ARBA00001947"/>
    </source>
</evidence>
<dbReference type="GO" id="GO:0008745">
    <property type="term" value="F:N-acetylmuramoyl-L-alanine amidase activity"/>
    <property type="evidence" value="ECO:0007669"/>
    <property type="project" value="UniProtKB-EC"/>
</dbReference>
<dbReference type="SMART" id="SM00644">
    <property type="entry name" value="Ami_2"/>
    <property type="match status" value="1"/>
</dbReference>
<comment type="cofactor">
    <cofactor evidence="2">
        <name>Zn(2+)</name>
        <dbReference type="ChEBI" id="CHEBI:29105"/>
    </cofactor>
</comment>
<evidence type="ECO:0000256" key="1">
    <source>
        <dbReference type="ARBA" id="ARBA00001561"/>
    </source>
</evidence>
<sequence>MAEVSMVSLRIDQTQLDHWLNSGLRYPSCYFNERPDPGDISLLVIHCISLPQGCYRNQMVQQFFCGQLNTAIHPELHALTGLEVSAHLLIDRCGQYHQFVPFNRRAWHAGVSQFNGRENCNDFSIGIELEGIDSGAFTRAQYTALVAVTSVLLASYPKITQQRIAAHSEIAPGRKSDPGCGFDWDEYRQLLDSYVGQL</sequence>
<comment type="caution">
    <text evidence="14">The sequence shown here is derived from an EMBL/GenBank/DDBJ whole genome shotgun (WGS) entry which is preliminary data.</text>
</comment>
<evidence type="ECO:0000256" key="4">
    <source>
        <dbReference type="ARBA" id="ARBA00007553"/>
    </source>
</evidence>
<keyword evidence="7" id="KW-0479">Metal-binding</keyword>
<proteinExistence type="inferred from homology"/>
<dbReference type="Gene3D" id="3.40.80.10">
    <property type="entry name" value="Peptidoglycan recognition protein-like"/>
    <property type="match status" value="1"/>
</dbReference>
<evidence type="ECO:0000259" key="13">
    <source>
        <dbReference type="SMART" id="SM00644"/>
    </source>
</evidence>
<dbReference type="InterPro" id="IPR036505">
    <property type="entry name" value="Amidase/PGRP_sf"/>
</dbReference>
<dbReference type="CDD" id="cd06583">
    <property type="entry name" value="PGRP"/>
    <property type="match status" value="1"/>
</dbReference>
<evidence type="ECO:0000256" key="11">
    <source>
        <dbReference type="ARBA" id="ARBA00039257"/>
    </source>
</evidence>
<dbReference type="EMBL" id="JBEQCT010000002">
    <property type="protein sequence ID" value="MFM2484797.1"/>
    <property type="molecule type" value="Genomic_DNA"/>
</dbReference>
<evidence type="ECO:0000256" key="12">
    <source>
        <dbReference type="ARBA" id="ARBA00042615"/>
    </source>
</evidence>
<evidence type="ECO:0000256" key="8">
    <source>
        <dbReference type="ARBA" id="ARBA00022801"/>
    </source>
</evidence>
<evidence type="ECO:0000313" key="15">
    <source>
        <dbReference type="Proteomes" id="UP001629953"/>
    </source>
</evidence>
<evidence type="ECO:0000256" key="5">
    <source>
        <dbReference type="ARBA" id="ARBA00011901"/>
    </source>
</evidence>
<evidence type="ECO:0000256" key="3">
    <source>
        <dbReference type="ARBA" id="ARBA00004496"/>
    </source>
</evidence>
<dbReference type="Pfam" id="PF01510">
    <property type="entry name" value="Amidase_2"/>
    <property type="match status" value="1"/>
</dbReference>
<organism evidence="14 15">
    <name type="scientific">Celerinatantimonas yamalensis</name>
    <dbReference type="NCBI Taxonomy" id="559956"/>
    <lineage>
        <taxon>Bacteria</taxon>
        <taxon>Pseudomonadati</taxon>
        <taxon>Pseudomonadota</taxon>
        <taxon>Gammaproteobacteria</taxon>
        <taxon>Celerinatantimonadaceae</taxon>
        <taxon>Celerinatantimonas</taxon>
    </lineage>
</organism>
<reference evidence="14 15" key="1">
    <citation type="journal article" date="2013" name="Int. J. Syst. Evol. Microbiol.">
        <title>Celerinatantimonas yamalensis sp. nov., a cold-adapted diazotrophic bacterium from a cold permafrost brine.</title>
        <authorList>
            <person name="Shcherbakova V."/>
            <person name="Chuvilskaya N."/>
            <person name="Rivkina E."/>
            <person name="Demidov N."/>
            <person name="Uchaeva V."/>
            <person name="Suetin S."/>
            <person name="Suzina N."/>
            <person name="Gilichinsky D."/>
        </authorList>
    </citation>
    <scope>NUCLEOTIDE SEQUENCE [LARGE SCALE GENOMIC DNA]</scope>
    <source>
        <strain evidence="14 15">C7</strain>
    </source>
</reference>
<dbReference type="SUPFAM" id="SSF55846">
    <property type="entry name" value="N-acetylmuramoyl-L-alanine amidase-like"/>
    <property type="match status" value="1"/>
</dbReference>
<evidence type="ECO:0000256" key="9">
    <source>
        <dbReference type="ARBA" id="ARBA00022833"/>
    </source>
</evidence>
<dbReference type="PANTHER" id="PTHR30417:SF4">
    <property type="entry name" value="1,6-ANHYDRO-N-ACETYLMURAMYL-L-ALANINE AMIDASE AMPD"/>
    <property type="match status" value="1"/>
</dbReference>
<dbReference type="InterPro" id="IPR002502">
    <property type="entry name" value="Amidase_domain"/>
</dbReference>
<dbReference type="RefSeq" id="WP_408622985.1">
    <property type="nucleotide sequence ID" value="NZ_JBEQCT010000002.1"/>
</dbReference>
<evidence type="ECO:0000256" key="6">
    <source>
        <dbReference type="ARBA" id="ARBA00022490"/>
    </source>
</evidence>
<dbReference type="PANTHER" id="PTHR30417">
    <property type="entry name" value="N-ACETYLMURAMOYL-L-ALANINE AMIDASE AMID"/>
    <property type="match status" value="1"/>
</dbReference>
<keyword evidence="15" id="KW-1185">Reference proteome</keyword>
<protein>
    <recommendedName>
        <fullName evidence="11">1,6-anhydro-N-acetylmuramyl-L-alanine amidase AmpD</fullName>
        <ecNumber evidence="5">3.5.1.28</ecNumber>
    </recommendedName>
    <alternativeName>
        <fullName evidence="12">N-acetylmuramoyl-L-alanine amidase</fullName>
    </alternativeName>
</protein>
<feature type="domain" description="N-acetylmuramoyl-L-alanine amidase" evidence="13">
    <location>
        <begin position="28"/>
        <end position="179"/>
    </location>
</feature>
<keyword evidence="9" id="KW-0862">Zinc</keyword>